<comment type="caution">
    <text evidence="4">The sequence shown here is derived from an EMBL/GenBank/DDBJ whole genome shotgun (WGS) entry which is preliminary data.</text>
</comment>
<dbReference type="PANTHER" id="PTHR12304">
    <property type="entry name" value="INOSINE-URIDINE PREFERRING NUCLEOSIDE HYDROLASE"/>
    <property type="match status" value="1"/>
</dbReference>
<dbReference type="InterPro" id="IPR036452">
    <property type="entry name" value="Ribo_hydro-like"/>
</dbReference>
<dbReference type="Gene3D" id="3.90.245.10">
    <property type="entry name" value="Ribonucleoside hydrolase-like"/>
    <property type="match status" value="1"/>
</dbReference>
<dbReference type="GO" id="GO:0016787">
    <property type="term" value="F:hydrolase activity"/>
    <property type="evidence" value="ECO:0007669"/>
    <property type="project" value="UniProtKB-KW"/>
</dbReference>
<keyword evidence="2" id="KW-0326">Glycosidase</keyword>
<keyword evidence="5" id="KW-1185">Reference proteome</keyword>
<reference evidence="5" key="1">
    <citation type="journal article" date="2019" name="Int. J. Syst. Evol. Microbiol.">
        <title>The Global Catalogue of Microorganisms (GCM) 10K type strain sequencing project: providing services to taxonomists for standard genome sequencing and annotation.</title>
        <authorList>
            <consortium name="The Broad Institute Genomics Platform"/>
            <consortium name="The Broad Institute Genome Sequencing Center for Infectious Disease"/>
            <person name="Wu L."/>
            <person name="Ma J."/>
        </authorList>
    </citation>
    <scope>NUCLEOTIDE SEQUENCE [LARGE SCALE GENOMIC DNA]</scope>
    <source>
        <strain evidence="5">KCTC 52487</strain>
    </source>
</reference>
<sequence>MAEGSGVPQSAPRPLIIDCDPGVDDCMALFAAAASPEFDLMAVCTVAGNVRVETCTANALGALALAGRGDVPVYSGCQTPLSVEPVFADHIHGESGLGCAVLPPPQRGAEPVDAVSWLIETLRTADTPLTLAITGPATNLATALMEAPDITAGIAEIVVMGGADLEGGNITPHAEFNVYADPHAAQIVLACGRPITVIGLDTTLQLRCTPARMDRLRAIGSPAAHAGWDMMAHVNAIYGEIYGAEGAALHDPCVILYLLRPDLFTAEPARIAALTEGEMRGHSSVTRGSPDANAVWTTGIDAEAAFDLLLERIARL</sequence>
<dbReference type="InterPro" id="IPR023186">
    <property type="entry name" value="IUNH"/>
</dbReference>
<evidence type="ECO:0000313" key="5">
    <source>
        <dbReference type="Proteomes" id="UP001595379"/>
    </source>
</evidence>
<dbReference type="RefSeq" id="WP_343164708.1">
    <property type="nucleotide sequence ID" value="NZ_JBHRSV010000020.1"/>
</dbReference>
<dbReference type="SUPFAM" id="SSF53590">
    <property type="entry name" value="Nucleoside hydrolase"/>
    <property type="match status" value="1"/>
</dbReference>
<feature type="domain" description="Inosine/uridine-preferring nucleoside hydrolase" evidence="3">
    <location>
        <begin position="15"/>
        <end position="306"/>
    </location>
</feature>
<evidence type="ECO:0000256" key="2">
    <source>
        <dbReference type="ARBA" id="ARBA00023295"/>
    </source>
</evidence>
<dbReference type="InterPro" id="IPR001910">
    <property type="entry name" value="Inosine/uridine_hydrolase_dom"/>
</dbReference>
<dbReference type="Pfam" id="PF01156">
    <property type="entry name" value="IU_nuc_hydro"/>
    <property type="match status" value="1"/>
</dbReference>
<dbReference type="Proteomes" id="UP001595379">
    <property type="component" value="Unassembled WGS sequence"/>
</dbReference>
<dbReference type="CDD" id="cd02651">
    <property type="entry name" value="nuc_hydro_IU_UC_XIUA"/>
    <property type="match status" value="1"/>
</dbReference>
<name>A0ABV6ZYS3_9PROT</name>
<proteinExistence type="predicted"/>
<dbReference type="PANTHER" id="PTHR12304:SF4">
    <property type="entry name" value="URIDINE NUCLEOSIDASE"/>
    <property type="match status" value="1"/>
</dbReference>
<organism evidence="4 5">
    <name type="scientific">Hyphobacterium vulgare</name>
    <dbReference type="NCBI Taxonomy" id="1736751"/>
    <lineage>
        <taxon>Bacteria</taxon>
        <taxon>Pseudomonadati</taxon>
        <taxon>Pseudomonadota</taxon>
        <taxon>Alphaproteobacteria</taxon>
        <taxon>Maricaulales</taxon>
        <taxon>Maricaulaceae</taxon>
        <taxon>Hyphobacterium</taxon>
    </lineage>
</organism>
<dbReference type="EMBL" id="JBHRSV010000020">
    <property type="protein sequence ID" value="MFC2926656.1"/>
    <property type="molecule type" value="Genomic_DNA"/>
</dbReference>
<accession>A0ABV6ZYS3</accession>
<protein>
    <submittedName>
        <fullName evidence="4">Nucleoside hydrolase</fullName>
    </submittedName>
</protein>
<gene>
    <name evidence="4" type="ORF">ACFOOR_11115</name>
</gene>
<evidence type="ECO:0000256" key="1">
    <source>
        <dbReference type="ARBA" id="ARBA00022801"/>
    </source>
</evidence>
<evidence type="ECO:0000313" key="4">
    <source>
        <dbReference type="EMBL" id="MFC2926656.1"/>
    </source>
</evidence>
<evidence type="ECO:0000259" key="3">
    <source>
        <dbReference type="Pfam" id="PF01156"/>
    </source>
</evidence>
<keyword evidence="1 4" id="KW-0378">Hydrolase</keyword>